<gene>
    <name evidence="2" type="ORF">METZ01_LOCUS400389</name>
</gene>
<reference evidence="2" key="1">
    <citation type="submission" date="2018-05" db="EMBL/GenBank/DDBJ databases">
        <authorList>
            <person name="Lanie J.A."/>
            <person name="Ng W.-L."/>
            <person name="Kazmierczak K.M."/>
            <person name="Andrzejewski T.M."/>
            <person name="Davidsen T.M."/>
            <person name="Wayne K.J."/>
            <person name="Tettelin H."/>
            <person name="Glass J.I."/>
            <person name="Rusch D."/>
            <person name="Podicherti R."/>
            <person name="Tsui H.-C.T."/>
            <person name="Winkler M.E."/>
        </authorList>
    </citation>
    <scope>NUCLEOTIDE SEQUENCE</scope>
</reference>
<evidence type="ECO:0000313" key="2">
    <source>
        <dbReference type="EMBL" id="SVD47535.1"/>
    </source>
</evidence>
<protein>
    <recommendedName>
        <fullName evidence="1">Methyltransferase putative zinc binding domain-containing protein</fullName>
    </recommendedName>
</protein>
<dbReference type="Pfam" id="PF08421">
    <property type="entry name" value="Methyltransf_13"/>
    <property type="match status" value="1"/>
</dbReference>
<feature type="non-terminal residue" evidence="2">
    <location>
        <position position="110"/>
    </location>
</feature>
<evidence type="ECO:0000259" key="1">
    <source>
        <dbReference type="Pfam" id="PF08421"/>
    </source>
</evidence>
<accession>A0A382VNF6</accession>
<dbReference type="EMBL" id="UINC01153045">
    <property type="protein sequence ID" value="SVD47535.1"/>
    <property type="molecule type" value="Genomic_DNA"/>
</dbReference>
<organism evidence="2">
    <name type="scientific">marine metagenome</name>
    <dbReference type="NCBI Taxonomy" id="408172"/>
    <lineage>
        <taxon>unclassified sequences</taxon>
        <taxon>metagenomes</taxon>
        <taxon>ecological metagenomes</taxon>
    </lineage>
</organism>
<dbReference type="AlphaFoldDB" id="A0A382VNF6"/>
<dbReference type="InterPro" id="IPR013630">
    <property type="entry name" value="Methyltransf_Zn-bd_dom_put"/>
</dbReference>
<feature type="domain" description="Methyltransferase putative zinc binding" evidence="1">
    <location>
        <begin position="17"/>
        <end position="79"/>
    </location>
</feature>
<proteinExistence type="predicted"/>
<dbReference type="InterPro" id="IPR038576">
    <property type="entry name" value="Methyltransf_Zn-bd_dom_put_sf"/>
</dbReference>
<name>A0A382VNF6_9ZZZZ</name>
<sequence length="110" mass="12866">MEQNNQLVKDIKKIEQCRICQNNNLKHILGLGNQHLVDFLDDKEDINYVAPLELVLCSKKDNGCGLLQLQHTVPPDLLYRKFWYKSGVNQTIRDDLKDIVRKAEKKIDLY</sequence>
<dbReference type="Gene3D" id="6.20.50.110">
    <property type="entry name" value="Methyltransferase, zinc-binding domain"/>
    <property type="match status" value="1"/>
</dbReference>